<sequence>MVKSVVANPSYTPVVHPAQPFRTFDDFYPFYLGEHSRRINRIFHLTGTSIALACHTRVLLSLVPYITRQLSLLHVAVGPQTLDILRKLQLSRGDALKIALGGLVQGYFFAWVGHFFVEHNKPATFKVSVMGV</sequence>
<protein>
    <submittedName>
        <fullName evidence="1">Uncharacterized protein</fullName>
    </submittedName>
</protein>
<accession>A0ACC2X722</accession>
<gene>
    <name evidence="1" type="ORF">QFC24_006055</name>
</gene>
<keyword evidence="2" id="KW-1185">Reference proteome</keyword>
<evidence type="ECO:0000313" key="1">
    <source>
        <dbReference type="EMBL" id="KAJ9118856.1"/>
    </source>
</evidence>
<comment type="caution">
    <text evidence="1">The sequence shown here is derived from an EMBL/GenBank/DDBJ whole genome shotgun (WGS) entry which is preliminary data.</text>
</comment>
<dbReference type="Proteomes" id="UP001234202">
    <property type="component" value="Unassembled WGS sequence"/>
</dbReference>
<reference evidence="1" key="1">
    <citation type="submission" date="2023-04" db="EMBL/GenBank/DDBJ databases">
        <title>Draft Genome sequencing of Naganishia species isolated from polar environments using Oxford Nanopore Technology.</title>
        <authorList>
            <person name="Leo P."/>
            <person name="Venkateswaran K."/>
        </authorList>
    </citation>
    <scope>NUCLEOTIDE SEQUENCE</scope>
    <source>
        <strain evidence="1">DBVPG 5303</strain>
    </source>
</reference>
<organism evidence="1 2">
    <name type="scientific">Naganishia onofrii</name>
    <dbReference type="NCBI Taxonomy" id="1851511"/>
    <lineage>
        <taxon>Eukaryota</taxon>
        <taxon>Fungi</taxon>
        <taxon>Dikarya</taxon>
        <taxon>Basidiomycota</taxon>
        <taxon>Agaricomycotina</taxon>
        <taxon>Tremellomycetes</taxon>
        <taxon>Filobasidiales</taxon>
        <taxon>Filobasidiaceae</taxon>
        <taxon>Naganishia</taxon>
    </lineage>
</organism>
<evidence type="ECO:0000313" key="2">
    <source>
        <dbReference type="Proteomes" id="UP001234202"/>
    </source>
</evidence>
<proteinExistence type="predicted"/>
<name>A0ACC2X722_9TREE</name>
<dbReference type="EMBL" id="JASBWV010000027">
    <property type="protein sequence ID" value="KAJ9118856.1"/>
    <property type="molecule type" value="Genomic_DNA"/>
</dbReference>